<accession>E8ZH69</accession>
<organism evidence="1 2">
    <name type="scientific">Mycoplasma haemofelis (strain Langford 1)</name>
    <name type="common">Haemobartonella felis</name>
    <dbReference type="NCBI Taxonomy" id="941640"/>
    <lineage>
        <taxon>Bacteria</taxon>
        <taxon>Bacillati</taxon>
        <taxon>Mycoplasmatota</taxon>
        <taxon>Mollicutes</taxon>
        <taxon>Mycoplasmataceae</taxon>
        <taxon>Mycoplasma</taxon>
    </lineage>
</organism>
<keyword evidence="2" id="KW-1185">Reference proteome</keyword>
<sequence>MNPEMMKGAYALGAASAIGGGAFTAKYIYDRSSSISIESHLKSKNLTVISSLNSTSQWEEEYKLDKDAIKAEIQITNDNEGGTKLKEWCSQQLSKPFKEGEDLSKIERWCTVGKISQRIPKGKELLQDGAESSEWEKLYNKNTDQNERNKLSLASSKEDGTKNNDLTSIKKFCSDNKDKPFLADRKATEYDLVILWCIKQ</sequence>
<dbReference type="OrthoDB" id="9800801at2"/>
<name>E8ZH69_MYCHL</name>
<evidence type="ECO:0000313" key="1">
    <source>
        <dbReference type="EMBL" id="CBY92490.1"/>
    </source>
</evidence>
<evidence type="ECO:0000313" key="2">
    <source>
        <dbReference type="Proteomes" id="UP000008637"/>
    </source>
</evidence>
<protein>
    <submittedName>
        <fullName evidence="1">Uncharacterized protein</fullName>
    </submittedName>
</protein>
<reference evidence="1 2" key="1">
    <citation type="journal article" date="2011" name="J. Bacteriol.">
        <title>Complete genome sequence of Mycoplasma haemofelis, a hemotropic mycoplasma.</title>
        <authorList>
            <person name="Barker E.N."/>
            <person name="Helps C.R."/>
            <person name="Peters I.R."/>
            <person name="Darby A.C."/>
            <person name="Radford A.D."/>
            <person name="Tasker S."/>
        </authorList>
    </citation>
    <scope>NUCLEOTIDE SEQUENCE [LARGE SCALE GENOMIC DNA]</scope>
    <source>
        <strain evidence="1 2">Langford 1</strain>
    </source>
</reference>
<dbReference type="AlphaFoldDB" id="E8ZH69"/>
<proteinExistence type="predicted"/>
<dbReference type="Proteomes" id="UP000008637">
    <property type="component" value="Chromosome"/>
</dbReference>
<gene>
    <name evidence="1" type="ordered locus">HF1_04820</name>
</gene>
<dbReference type="EMBL" id="FR773153">
    <property type="protein sequence ID" value="CBY92490.1"/>
    <property type="molecule type" value="Genomic_DNA"/>
</dbReference>
<dbReference type="KEGG" id="mha:HF1_04820"/>
<dbReference type="HOGENOM" id="CLU_113690_0_0_14"/>